<protein>
    <submittedName>
        <fullName evidence="8">B12 lower ligand biosynthesis radical SAM protein BzaD</fullName>
    </submittedName>
</protein>
<accession>A0ABT1Y3W6</accession>
<dbReference type="InterPro" id="IPR036724">
    <property type="entry name" value="Cobalamin-bd_sf"/>
</dbReference>
<feature type="domain" description="B12-binding" evidence="6">
    <location>
        <begin position="1"/>
        <end position="149"/>
    </location>
</feature>
<keyword evidence="2" id="KW-0949">S-adenosyl-L-methionine</keyword>
<dbReference type="InterPro" id="IPR007197">
    <property type="entry name" value="rSAM"/>
</dbReference>
<dbReference type="InterPro" id="IPR034466">
    <property type="entry name" value="Methyltransferase_Class_B"/>
</dbReference>
<dbReference type="InterPro" id="IPR030837">
    <property type="entry name" value="BzaD-like"/>
</dbReference>
<dbReference type="Pfam" id="PF02310">
    <property type="entry name" value="B12-binding"/>
    <property type="match status" value="1"/>
</dbReference>
<dbReference type="SFLD" id="SFLDS00029">
    <property type="entry name" value="Radical_SAM"/>
    <property type="match status" value="1"/>
</dbReference>
<dbReference type="Pfam" id="PF04055">
    <property type="entry name" value="Radical_SAM"/>
    <property type="match status" value="1"/>
</dbReference>
<dbReference type="NCBIfam" id="TIGR04385">
    <property type="entry name" value="B12_rSAM_cofa1"/>
    <property type="match status" value="1"/>
</dbReference>
<dbReference type="Gene3D" id="3.80.30.20">
    <property type="entry name" value="tm_1862 like domain"/>
    <property type="match status" value="1"/>
</dbReference>
<dbReference type="PROSITE" id="PS51918">
    <property type="entry name" value="RADICAL_SAM"/>
    <property type="match status" value="1"/>
</dbReference>
<evidence type="ECO:0000256" key="4">
    <source>
        <dbReference type="ARBA" id="ARBA00023004"/>
    </source>
</evidence>
<reference evidence="8 9" key="1">
    <citation type="submission" date="2022-08" db="EMBL/GenBank/DDBJ databases">
        <title>Proteogenomics of the novel Dehalobacterium formicoaceticum strain EZ94 highlights a key role of methyltransferases during anaerobic dichloromethane degradation.</title>
        <authorList>
            <person name="Wasmund K."/>
        </authorList>
    </citation>
    <scope>NUCLEOTIDE SEQUENCE [LARGE SCALE GENOMIC DNA]</scope>
    <source>
        <strain evidence="8 9">EZ94</strain>
    </source>
</reference>
<dbReference type="CDD" id="cd02068">
    <property type="entry name" value="radical_SAM_B12_BD"/>
    <property type="match status" value="1"/>
</dbReference>
<keyword evidence="3" id="KW-0479">Metal-binding</keyword>
<dbReference type="InterPro" id="IPR006638">
    <property type="entry name" value="Elp3/MiaA/NifB-like_rSAM"/>
</dbReference>
<evidence type="ECO:0000256" key="1">
    <source>
        <dbReference type="ARBA" id="ARBA00001966"/>
    </source>
</evidence>
<dbReference type="SMART" id="SM00729">
    <property type="entry name" value="Elp3"/>
    <property type="match status" value="1"/>
</dbReference>
<dbReference type="InterPro" id="IPR006158">
    <property type="entry name" value="Cobalamin-bd"/>
</dbReference>
<keyword evidence="9" id="KW-1185">Reference proteome</keyword>
<sequence>MRILLVQTPSVESVTQERVYPIGIVSLATYLKKAGYDVGLLDMNLEADQFGALKERLLDFQPDLVGLSLRNIDPLANKTSSLIPPFIVTVRLVSALLPKARLVVGGTGFSLFPERIMAELPEIDYGIVGEGEKSYLALLRSLDNPPMIPGLCYRKGEKIERIPAIADFDMREYLVPDRSLLAPELYTGINQYAPSMGIETSRGCPFQCTYCVYGRLQGEKLRCREPRQVVDELEFLYKEHSVQNFHFNAPVVNLPSEHLDEICREILGRRLQITWSGFFREDLLNEENVFLYEAAGCNCFSLSPDGLSQQALDVLGKNMKIEDVIRAGELTAQTDVCTMYHFLVNVPGENSETIKSGMELLDRLYELHAKKRNLGTVVLNNIRIFPGTPIEKIALAQGVISPHTDLIYPVYYNPQPYEMLRYQLETYHLCKNVFMWQEVRLS</sequence>
<dbReference type="Proteomes" id="UP001524944">
    <property type="component" value="Unassembled WGS sequence"/>
</dbReference>
<evidence type="ECO:0000259" key="7">
    <source>
        <dbReference type="PROSITE" id="PS51918"/>
    </source>
</evidence>
<dbReference type="PROSITE" id="PS51332">
    <property type="entry name" value="B12_BINDING"/>
    <property type="match status" value="1"/>
</dbReference>
<dbReference type="SFLD" id="SFLDG01082">
    <property type="entry name" value="B12-binding_domain_containing"/>
    <property type="match status" value="1"/>
</dbReference>
<dbReference type="Gene3D" id="3.40.50.280">
    <property type="entry name" value="Cobalamin-binding domain"/>
    <property type="match status" value="1"/>
</dbReference>
<comment type="caution">
    <text evidence="8">The sequence shown here is derived from an EMBL/GenBank/DDBJ whole genome shotgun (WGS) entry which is preliminary data.</text>
</comment>
<evidence type="ECO:0000256" key="5">
    <source>
        <dbReference type="ARBA" id="ARBA00023014"/>
    </source>
</evidence>
<dbReference type="SUPFAM" id="SSF52242">
    <property type="entry name" value="Cobalamin (vitamin B12)-binding domain"/>
    <property type="match status" value="1"/>
</dbReference>
<keyword evidence="5" id="KW-0411">Iron-sulfur</keyword>
<evidence type="ECO:0000256" key="2">
    <source>
        <dbReference type="ARBA" id="ARBA00022691"/>
    </source>
</evidence>
<dbReference type="PANTHER" id="PTHR43409:SF16">
    <property type="entry name" value="SLR0320 PROTEIN"/>
    <property type="match status" value="1"/>
</dbReference>
<name>A0ABT1Y3W6_9FIRM</name>
<dbReference type="SUPFAM" id="SSF102114">
    <property type="entry name" value="Radical SAM enzymes"/>
    <property type="match status" value="1"/>
</dbReference>
<dbReference type="SFLD" id="SFLDG01123">
    <property type="entry name" value="methyltransferase_(Class_B)"/>
    <property type="match status" value="1"/>
</dbReference>
<gene>
    <name evidence="8" type="primary">bzaD</name>
    <name evidence="8" type="ORF">NVS47_08590</name>
</gene>
<dbReference type="RefSeq" id="WP_089609163.1">
    <property type="nucleotide sequence ID" value="NZ_CP022121.1"/>
</dbReference>
<evidence type="ECO:0000256" key="3">
    <source>
        <dbReference type="ARBA" id="ARBA00022723"/>
    </source>
</evidence>
<proteinExistence type="predicted"/>
<dbReference type="InterPro" id="IPR058240">
    <property type="entry name" value="rSAM_sf"/>
</dbReference>
<dbReference type="InterPro" id="IPR051198">
    <property type="entry name" value="BchE-like"/>
</dbReference>
<evidence type="ECO:0000313" key="8">
    <source>
        <dbReference type="EMBL" id="MCR6545567.1"/>
    </source>
</evidence>
<organism evidence="8 9">
    <name type="scientific">Dehalobacterium formicoaceticum</name>
    <dbReference type="NCBI Taxonomy" id="51515"/>
    <lineage>
        <taxon>Bacteria</taxon>
        <taxon>Bacillati</taxon>
        <taxon>Bacillota</taxon>
        <taxon>Clostridia</taxon>
        <taxon>Eubacteriales</taxon>
        <taxon>Peptococcaceae</taxon>
        <taxon>Dehalobacterium</taxon>
    </lineage>
</organism>
<comment type="cofactor">
    <cofactor evidence="1">
        <name>[4Fe-4S] cluster</name>
        <dbReference type="ChEBI" id="CHEBI:49883"/>
    </cofactor>
</comment>
<dbReference type="PANTHER" id="PTHR43409">
    <property type="entry name" value="ANAEROBIC MAGNESIUM-PROTOPORPHYRIN IX MONOMETHYL ESTER CYCLASE-RELATED"/>
    <property type="match status" value="1"/>
</dbReference>
<feature type="domain" description="Radical SAM core" evidence="7">
    <location>
        <begin position="190"/>
        <end position="416"/>
    </location>
</feature>
<dbReference type="CDD" id="cd01335">
    <property type="entry name" value="Radical_SAM"/>
    <property type="match status" value="1"/>
</dbReference>
<evidence type="ECO:0000259" key="6">
    <source>
        <dbReference type="PROSITE" id="PS51332"/>
    </source>
</evidence>
<dbReference type="InterPro" id="IPR023404">
    <property type="entry name" value="rSAM_horseshoe"/>
</dbReference>
<keyword evidence="4" id="KW-0408">Iron</keyword>
<evidence type="ECO:0000313" key="9">
    <source>
        <dbReference type="Proteomes" id="UP001524944"/>
    </source>
</evidence>
<dbReference type="EMBL" id="JANPWE010000003">
    <property type="protein sequence ID" value="MCR6545567.1"/>
    <property type="molecule type" value="Genomic_DNA"/>
</dbReference>